<dbReference type="OrthoDB" id="5242431at2"/>
<evidence type="ECO:0000259" key="3">
    <source>
        <dbReference type="Pfam" id="PF13490"/>
    </source>
</evidence>
<feature type="domain" description="Putative zinc-finger" evidence="3">
    <location>
        <begin position="7"/>
        <end position="40"/>
    </location>
</feature>
<dbReference type="InterPro" id="IPR027383">
    <property type="entry name" value="Znf_put"/>
</dbReference>
<evidence type="ECO:0000256" key="1">
    <source>
        <dbReference type="ARBA" id="ARBA00023015"/>
    </source>
</evidence>
<protein>
    <submittedName>
        <fullName evidence="4">Anti-sigma factor</fullName>
    </submittedName>
</protein>
<reference evidence="4" key="1">
    <citation type="submission" date="2019-09" db="EMBL/GenBank/DDBJ databases">
        <authorList>
            <person name="Li J."/>
        </authorList>
    </citation>
    <scope>NUCLEOTIDE SEQUENCE [LARGE SCALE GENOMIC DNA]</scope>
    <source>
        <strain evidence="4">JCM 14732</strain>
    </source>
</reference>
<dbReference type="Pfam" id="PF13490">
    <property type="entry name" value="zf-HC2"/>
    <property type="match status" value="1"/>
</dbReference>
<comment type="caution">
    <text evidence="4">The sequence shown here is derived from an EMBL/GenBank/DDBJ whole genome shotgun (WGS) entry which is preliminary data.</text>
</comment>
<keyword evidence="1" id="KW-0805">Transcription regulation</keyword>
<dbReference type="Proteomes" id="UP000380867">
    <property type="component" value="Unassembled WGS sequence"/>
</dbReference>
<gene>
    <name evidence="4" type="ORF">ESP70_008170</name>
</gene>
<sequence>MSRTHDELRESLGAYVLGQLDDADLLRDVEQHLAACAECRAEVAEIGPLAAALKQIDLDDIRPVGVVPPPELDERIRRTLPQPVHGLRRWAPAVGGVLVGAAAATIVVVALPEHDPPAPTIITVPKVESVDGVTASAGLVDHTWGVEIKLTTKGLPAGERFEMWVEGDDGKAYDAGEFIGVKGKVITCDMSASVLLADAKRFKVVDARGTEVIAADLPS</sequence>
<organism evidence="4 5">
    <name type="scientific">Aeromicrobium ginsengisoli</name>
    <dbReference type="NCBI Taxonomy" id="363867"/>
    <lineage>
        <taxon>Bacteria</taxon>
        <taxon>Bacillati</taxon>
        <taxon>Actinomycetota</taxon>
        <taxon>Actinomycetes</taxon>
        <taxon>Propionibacteriales</taxon>
        <taxon>Nocardioidaceae</taxon>
        <taxon>Aeromicrobium</taxon>
    </lineage>
</organism>
<evidence type="ECO:0000313" key="5">
    <source>
        <dbReference type="Proteomes" id="UP000380867"/>
    </source>
</evidence>
<proteinExistence type="predicted"/>
<dbReference type="RefSeq" id="WP_149688810.1">
    <property type="nucleotide sequence ID" value="NZ_SDPQ02000002.1"/>
</dbReference>
<dbReference type="AlphaFoldDB" id="A0A5M4FDD5"/>
<keyword evidence="5" id="KW-1185">Reference proteome</keyword>
<dbReference type="EMBL" id="SDPQ02000002">
    <property type="protein sequence ID" value="KAA1397354.1"/>
    <property type="molecule type" value="Genomic_DNA"/>
</dbReference>
<accession>A0A5M4FDD5</accession>
<name>A0A5M4FDD5_9ACTN</name>
<keyword evidence="2" id="KW-0804">Transcription</keyword>
<dbReference type="Gene3D" id="1.10.10.1320">
    <property type="entry name" value="Anti-sigma factor, zinc-finger domain"/>
    <property type="match status" value="1"/>
</dbReference>
<dbReference type="InterPro" id="IPR041916">
    <property type="entry name" value="Anti_sigma_zinc_sf"/>
</dbReference>
<evidence type="ECO:0000256" key="2">
    <source>
        <dbReference type="ARBA" id="ARBA00023163"/>
    </source>
</evidence>
<evidence type="ECO:0000313" key="4">
    <source>
        <dbReference type="EMBL" id="KAA1397354.1"/>
    </source>
</evidence>